<dbReference type="RefSeq" id="WP_229224898.1">
    <property type="nucleotide sequence ID" value="NZ_JAHTGR010000009.1"/>
</dbReference>
<dbReference type="PANTHER" id="PTHR13504:SF38">
    <property type="entry name" value="FIDO DOMAIN-CONTAINING PROTEIN"/>
    <property type="match status" value="1"/>
</dbReference>
<dbReference type="Pfam" id="PF02661">
    <property type="entry name" value="Fic"/>
    <property type="match status" value="1"/>
</dbReference>
<accession>A0ABT1GFS9</accession>
<feature type="domain" description="Fido" evidence="1">
    <location>
        <begin position="127"/>
        <end position="288"/>
    </location>
</feature>
<name>A0ABT1GFS9_9BURK</name>
<evidence type="ECO:0000313" key="3">
    <source>
        <dbReference type="Proteomes" id="UP001162889"/>
    </source>
</evidence>
<reference evidence="2" key="1">
    <citation type="submission" date="2022-03" db="EMBL/GenBank/DDBJ databases">
        <title>Genome Encyclopedia of Bacteria and Archaea VI: Functional Genomics of Type Strains.</title>
        <authorList>
            <person name="Whitman W."/>
        </authorList>
    </citation>
    <scope>NUCLEOTIDE SEQUENCE</scope>
    <source>
        <strain evidence="2">HSC-15S17</strain>
    </source>
</reference>
<dbReference type="InterPro" id="IPR003812">
    <property type="entry name" value="Fido"/>
</dbReference>
<dbReference type="PROSITE" id="PS51459">
    <property type="entry name" value="FIDO"/>
    <property type="match status" value="1"/>
</dbReference>
<dbReference type="Gene3D" id="1.10.3290.10">
    <property type="entry name" value="Fido-like domain"/>
    <property type="match status" value="1"/>
</dbReference>
<dbReference type="PANTHER" id="PTHR13504">
    <property type="entry name" value="FIDO DOMAIN-CONTAINING PROTEIN DDB_G0283145"/>
    <property type="match status" value="1"/>
</dbReference>
<evidence type="ECO:0000259" key="1">
    <source>
        <dbReference type="PROSITE" id="PS51459"/>
    </source>
</evidence>
<proteinExistence type="predicted"/>
<dbReference type="Proteomes" id="UP001162889">
    <property type="component" value="Unassembled WGS sequence"/>
</dbReference>
<dbReference type="InterPro" id="IPR036597">
    <property type="entry name" value="Fido-like_dom_sf"/>
</dbReference>
<gene>
    <name evidence="2" type="ORF">L1274_001497</name>
</gene>
<sequence>MTWDSIKTAKKAAEMYDSPHQFEPLLLTERQLDEVGALGESVVLGSVKLASAAHETTRATLRELVRKMNSFYSNRIEGQSTHPRNIERALQNDFSQKPEEARLQRIALAHIAAEQELEGLVEHRSALTSTFLTDAHRALYERLEPGDRLSGDGEVIIPGQVRTRDVHVGRHIPPTGASLPAFLKRMDDVYGSSRGWERILINMACAHHRVAWVHPFLDGNGRATRLQSHCSLWKLSEGLWSPSRGFARSTEAYYAALHNADSPRRGDLDGRGNLSASGLLEWVKYFLGVCDDQVTYMSKMLALDGIKQRIEAFVIFRSTQDKGIRREAILPLTHIFGLGPVARGEFAQMTGLGERNARSLLSQLLADGLLVSDTAYGAVRFGLPLDSLGMLFPNLYPEANLPLD</sequence>
<dbReference type="SUPFAM" id="SSF140931">
    <property type="entry name" value="Fic-like"/>
    <property type="match status" value="1"/>
</dbReference>
<evidence type="ECO:0000313" key="2">
    <source>
        <dbReference type="EMBL" id="MCP2007797.1"/>
    </source>
</evidence>
<keyword evidence="3" id="KW-1185">Reference proteome</keyword>
<dbReference type="InterPro" id="IPR040198">
    <property type="entry name" value="Fido_containing"/>
</dbReference>
<protein>
    <submittedName>
        <fullName evidence="2">Fic family protein</fullName>
    </submittedName>
</protein>
<organism evidence="2 3">
    <name type="scientific">Duganella violaceipulchra</name>
    <dbReference type="NCBI Taxonomy" id="2849652"/>
    <lineage>
        <taxon>Bacteria</taxon>
        <taxon>Pseudomonadati</taxon>
        <taxon>Pseudomonadota</taxon>
        <taxon>Betaproteobacteria</taxon>
        <taxon>Burkholderiales</taxon>
        <taxon>Oxalobacteraceae</taxon>
        <taxon>Telluria group</taxon>
        <taxon>Duganella</taxon>
    </lineage>
</organism>
<comment type="caution">
    <text evidence="2">The sequence shown here is derived from an EMBL/GenBank/DDBJ whole genome shotgun (WGS) entry which is preliminary data.</text>
</comment>
<dbReference type="EMBL" id="JALJZU010000003">
    <property type="protein sequence ID" value="MCP2007797.1"/>
    <property type="molecule type" value="Genomic_DNA"/>
</dbReference>